<feature type="transmembrane region" description="Helical" evidence="3">
    <location>
        <begin position="226"/>
        <end position="251"/>
    </location>
</feature>
<reference evidence="5" key="1">
    <citation type="submission" date="2018-08" db="EMBL/GenBank/DDBJ databases">
        <authorList>
            <consortium name="PulseNet: The National Subtyping Network for Foodborne Disease Surveillance"/>
            <person name="Tarr C.L."/>
            <person name="Trees E."/>
            <person name="Katz L.S."/>
            <person name="Carleton-Romer H.A."/>
            <person name="Stroika S."/>
            <person name="Kucerova Z."/>
            <person name="Roache K.F."/>
            <person name="Sabol A.L."/>
            <person name="Besser J."/>
            <person name="Gerner-Smidt P."/>
        </authorList>
    </citation>
    <scope>NUCLEOTIDE SEQUENCE</scope>
    <source>
        <strain evidence="5">PNUSAS049711</strain>
    </source>
</reference>
<comment type="caution">
    <text evidence="5">The sequence shown here is derived from an EMBL/GenBank/DDBJ whole genome shotgun (WGS) entry which is preliminary data.</text>
</comment>
<evidence type="ECO:0000256" key="1">
    <source>
        <dbReference type="ARBA" id="ARBA00022741"/>
    </source>
</evidence>
<dbReference type="InterPro" id="IPR003439">
    <property type="entry name" value="ABC_transporter-like_ATP-bd"/>
</dbReference>
<dbReference type="InterPro" id="IPR027417">
    <property type="entry name" value="P-loop_NTPase"/>
</dbReference>
<feature type="transmembrane region" description="Helical" evidence="3">
    <location>
        <begin position="367"/>
        <end position="394"/>
    </location>
</feature>
<keyword evidence="1" id="KW-0547">Nucleotide-binding</keyword>
<accession>A0A5U1JDX5</accession>
<dbReference type="PANTHER" id="PTHR43158:SF1">
    <property type="entry name" value="ABC TRANSPORTER, ATP-BINDING PROTEIN"/>
    <property type="match status" value="1"/>
</dbReference>
<gene>
    <name evidence="5" type="ORF">D0O76_14825</name>
</gene>
<dbReference type="Pfam" id="PF00005">
    <property type="entry name" value="ABC_tran"/>
    <property type="match status" value="1"/>
</dbReference>
<dbReference type="SMART" id="SM00382">
    <property type="entry name" value="AAA"/>
    <property type="match status" value="1"/>
</dbReference>
<dbReference type="GO" id="GO:0005524">
    <property type="term" value="F:ATP binding"/>
    <property type="evidence" value="ECO:0007669"/>
    <property type="project" value="UniProtKB-KW"/>
</dbReference>
<feature type="transmembrane region" description="Helical" evidence="3">
    <location>
        <begin position="160"/>
        <end position="178"/>
    </location>
</feature>
<dbReference type="EMBL" id="AAGJLM010000006">
    <property type="protein sequence ID" value="EBO7334794.1"/>
    <property type="molecule type" value="Genomic_DNA"/>
</dbReference>
<keyword evidence="2 5" id="KW-0067">ATP-binding</keyword>
<keyword evidence="3" id="KW-0812">Transmembrane</keyword>
<dbReference type="PANTHER" id="PTHR43158">
    <property type="entry name" value="SKFA PEPTIDE EXPORT ATP-BINDING PROTEIN SKFE"/>
    <property type="match status" value="1"/>
</dbReference>
<evidence type="ECO:0000313" key="5">
    <source>
        <dbReference type="EMBL" id="EBO7334794.1"/>
    </source>
</evidence>
<organism evidence="5">
    <name type="scientific">Salmonella enterica</name>
    <name type="common">Salmonella choleraesuis</name>
    <dbReference type="NCBI Taxonomy" id="28901"/>
    <lineage>
        <taxon>Bacteria</taxon>
        <taxon>Pseudomonadati</taxon>
        <taxon>Pseudomonadota</taxon>
        <taxon>Gammaproteobacteria</taxon>
        <taxon>Enterobacterales</taxon>
        <taxon>Enterobacteriaceae</taxon>
        <taxon>Salmonella</taxon>
    </lineage>
</organism>
<name>A0A5U1JDX5_SALER</name>
<keyword evidence="3" id="KW-0472">Membrane</keyword>
<dbReference type="SUPFAM" id="SSF52540">
    <property type="entry name" value="P-loop containing nucleoside triphosphate hydrolases"/>
    <property type="match status" value="1"/>
</dbReference>
<keyword evidence="3" id="KW-1133">Transmembrane helix</keyword>
<dbReference type="Gene3D" id="3.40.50.300">
    <property type="entry name" value="P-loop containing nucleotide triphosphate hydrolases"/>
    <property type="match status" value="1"/>
</dbReference>
<dbReference type="InterPro" id="IPR003593">
    <property type="entry name" value="AAA+_ATPase"/>
</dbReference>
<protein>
    <submittedName>
        <fullName evidence="5">ATP-binding cassette domain-containing protein</fullName>
    </submittedName>
</protein>
<dbReference type="PROSITE" id="PS50893">
    <property type="entry name" value="ABC_TRANSPORTER_2"/>
    <property type="match status" value="1"/>
</dbReference>
<evidence type="ECO:0000256" key="2">
    <source>
        <dbReference type="ARBA" id="ARBA00022840"/>
    </source>
</evidence>
<dbReference type="GO" id="GO:0016887">
    <property type="term" value="F:ATP hydrolysis activity"/>
    <property type="evidence" value="ECO:0007669"/>
    <property type="project" value="InterPro"/>
</dbReference>
<sequence length="647" mass="73809">MLSEALYDYFKYHGISMQIAKGQIKSDALTLSNINSYLPLGIYTYKVNDFIYQCDNSLPSIFIAELFSDEFVVMKKEGNSVKGVSKKNGVIVNPDFNGVRIIYFHKQVAEKTVDETYNDLIKLSPKTTWISSFLLIFAFLSPLYSNIFNTRLIYSDTFNSVLYITIIFLVFLGAEIIIRHHLHNITSYKVCNNNIWLNDFYLFLLKNSKAKDISIKLRMVELSLNAIWHGMSMILMDALIIFFFFLCIIFMLGYYSLFLLIYYTVMFALCVKLRLDNYTQTYMGLEYSVEKMALYNVLEVNRIQAKYLYPLNLAEYLKQKILREESNKIKINDCNHKWDELIKANSFLSLVVMYSCCYFAVSKDFIGIGSIIAVMIINARLSGALTSVVSRFFVHKVNKEHLINSLSAIYNDKNKFDGIFINKITGVSLDNFSVQISGRDLMNQVTMSFVPGDIVGIFGPSGSGKTTFLKTVAGEYLNYAGDIRISSVSSKELSREFYSENISYYSPETCFFKGTLRENFALYGINDSYICADILKKINVNANSIILDETEANDLPLSNGEIQRLKLFMTLHSRKKIILLDEPTSFIPSNDSKSFLSKLVSEHKDSIIFIATHEQSLRDIITKSIYLGEDCGKSGKLISSKINVGFV</sequence>
<proteinExistence type="predicted"/>
<dbReference type="AlphaFoldDB" id="A0A5U1JDX5"/>
<evidence type="ECO:0000259" key="4">
    <source>
        <dbReference type="PROSITE" id="PS50893"/>
    </source>
</evidence>
<feature type="domain" description="ABC transporter" evidence="4">
    <location>
        <begin position="427"/>
        <end position="647"/>
    </location>
</feature>
<evidence type="ECO:0000256" key="3">
    <source>
        <dbReference type="SAM" id="Phobius"/>
    </source>
</evidence>
<feature type="transmembrane region" description="Helical" evidence="3">
    <location>
        <begin position="129"/>
        <end position="148"/>
    </location>
</feature>